<evidence type="ECO:0000256" key="6">
    <source>
        <dbReference type="ARBA" id="ARBA00022801"/>
    </source>
</evidence>
<comment type="catalytic activity">
    <reaction evidence="1">
        <text>L-glutamyl-[protein] + S-adenosyl-L-methionine = [protein]-L-glutamate 5-O-methyl ester + S-adenosyl-L-homocysteine</text>
        <dbReference type="Rhea" id="RHEA:24452"/>
        <dbReference type="Rhea" id="RHEA-COMP:10208"/>
        <dbReference type="Rhea" id="RHEA-COMP:10311"/>
        <dbReference type="ChEBI" id="CHEBI:29973"/>
        <dbReference type="ChEBI" id="CHEBI:57856"/>
        <dbReference type="ChEBI" id="CHEBI:59789"/>
        <dbReference type="ChEBI" id="CHEBI:82795"/>
        <dbReference type="EC" id="2.1.1.80"/>
    </reaction>
</comment>
<dbReference type="GO" id="GO:0008983">
    <property type="term" value="F:protein-glutamate O-methyltransferase activity"/>
    <property type="evidence" value="ECO:0007669"/>
    <property type="project" value="UniProtKB-EC"/>
</dbReference>
<keyword evidence="3" id="KW-0489">Methyltransferase</keyword>
<dbReference type="AlphaFoldDB" id="A0A2S8G123"/>
<dbReference type="InterPro" id="IPR005659">
    <property type="entry name" value="Chemorcpt_Glu_NH3ase_CheD"/>
</dbReference>
<evidence type="ECO:0000256" key="8">
    <source>
        <dbReference type="SAM" id="MobiDB-lite"/>
    </source>
</evidence>
<evidence type="ECO:0000256" key="2">
    <source>
        <dbReference type="ARBA" id="ARBA00022500"/>
    </source>
</evidence>
<dbReference type="Pfam" id="PF03705">
    <property type="entry name" value="CheR_N"/>
    <property type="match status" value="1"/>
</dbReference>
<dbReference type="SUPFAM" id="SSF64438">
    <property type="entry name" value="CNF1/YfiH-like putative cysteine hydrolases"/>
    <property type="match status" value="1"/>
</dbReference>
<protein>
    <recommendedName>
        <fullName evidence="7">Probable chemoreceptor glutamine deamidase CheD</fullName>
        <ecNumber evidence="7">3.5.1.44</ecNumber>
    </recommendedName>
</protein>
<dbReference type="EMBL" id="PUIB01000011">
    <property type="protein sequence ID" value="PQO38010.1"/>
    <property type="molecule type" value="Genomic_DNA"/>
</dbReference>
<dbReference type="InterPro" id="IPR038592">
    <property type="entry name" value="CheD-like_sf"/>
</dbReference>
<accession>A0A2S8G123</accession>
<dbReference type="InterPro" id="IPR022641">
    <property type="entry name" value="CheR_N"/>
</dbReference>
<dbReference type="SUPFAM" id="SSF47757">
    <property type="entry name" value="Chemotaxis receptor methyltransferase CheR, N-terminal domain"/>
    <property type="match status" value="1"/>
</dbReference>
<evidence type="ECO:0000256" key="3">
    <source>
        <dbReference type="ARBA" id="ARBA00022603"/>
    </source>
</evidence>
<comment type="function">
    <text evidence="7">Probably deamidates glutamine residues to glutamate on methyl-accepting chemotaxis receptors (MCPs), playing an important role in chemotaxis.</text>
</comment>
<dbReference type="GO" id="GO:0050568">
    <property type="term" value="F:protein-glutamine glutaminase activity"/>
    <property type="evidence" value="ECO:0007669"/>
    <property type="project" value="UniProtKB-UniRule"/>
</dbReference>
<dbReference type="Pfam" id="PF03975">
    <property type="entry name" value="CheD"/>
    <property type="match status" value="1"/>
</dbReference>
<dbReference type="PRINTS" id="PR00996">
    <property type="entry name" value="CHERMTFRASE"/>
</dbReference>
<dbReference type="Proteomes" id="UP000239388">
    <property type="component" value="Unassembled WGS sequence"/>
</dbReference>
<feature type="domain" description="CheR-type methyltransferase" evidence="9">
    <location>
        <begin position="1"/>
        <end position="282"/>
    </location>
</feature>
<evidence type="ECO:0000313" key="10">
    <source>
        <dbReference type="EMBL" id="PQO38010.1"/>
    </source>
</evidence>
<dbReference type="EC" id="3.5.1.44" evidence="7"/>
<dbReference type="Gene3D" id="3.40.50.150">
    <property type="entry name" value="Vaccinia Virus protein VP39"/>
    <property type="match status" value="1"/>
</dbReference>
<dbReference type="HAMAP" id="MF_01440">
    <property type="entry name" value="CheD"/>
    <property type="match status" value="1"/>
</dbReference>
<dbReference type="PANTHER" id="PTHR24422:SF19">
    <property type="entry name" value="CHEMOTAXIS PROTEIN METHYLTRANSFERASE"/>
    <property type="match status" value="1"/>
</dbReference>
<evidence type="ECO:0000256" key="5">
    <source>
        <dbReference type="ARBA" id="ARBA00022691"/>
    </source>
</evidence>
<dbReference type="CDD" id="cd16352">
    <property type="entry name" value="CheD"/>
    <property type="match status" value="1"/>
</dbReference>
<dbReference type="GO" id="GO:0006935">
    <property type="term" value="P:chemotaxis"/>
    <property type="evidence" value="ECO:0007669"/>
    <property type="project" value="UniProtKB-UniRule"/>
</dbReference>
<dbReference type="InterPro" id="IPR011324">
    <property type="entry name" value="Cytotoxic_necrot_fac-like_cat"/>
</dbReference>
<dbReference type="InterPro" id="IPR050903">
    <property type="entry name" value="Bact_Chemotaxis_MeTrfase"/>
</dbReference>
<dbReference type="Gene3D" id="3.30.1330.200">
    <property type="match status" value="1"/>
</dbReference>
<evidence type="ECO:0000256" key="7">
    <source>
        <dbReference type="HAMAP-Rule" id="MF_01440"/>
    </source>
</evidence>
<dbReference type="InterPro" id="IPR022642">
    <property type="entry name" value="CheR_C"/>
</dbReference>
<gene>
    <name evidence="7" type="primary">cheD</name>
    <name evidence="10" type="ORF">C5Y98_07940</name>
</gene>
<evidence type="ECO:0000256" key="1">
    <source>
        <dbReference type="ARBA" id="ARBA00001541"/>
    </source>
</evidence>
<dbReference type="PROSITE" id="PS50123">
    <property type="entry name" value="CHER"/>
    <property type="match status" value="1"/>
</dbReference>
<evidence type="ECO:0000313" key="11">
    <source>
        <dbReference type="Proteomes" id="UP000239388"/>
    </source>
</evidence>
<reference evidence="10 11" key="1">
    <citation type="submission" date="2018-02" db="EMBL/GenBank/DDBJ databases">
        <title>Comparative genomes isolates from brazilian mangrove.</title>
        <authorList>
            <person name="Araujo J.E."/>
            <person name="Taketani R.G."/>
            <person name="Silva M.C.P."/>
            <person name="Loureco M.V."/>
            <person name="Andreote F.D."/>
        </authorList>
    </citation>
    <scope>NUCLEOTIDE SEQUENCE [LARGE SCALE GENOMIC DNA]</scope>
    <source>
        <strain evidence="10 11">NAP PRIS-MGV</strain>
    </source>
</reference>
<dbReference type="GO" id="GO:0032259">
    <property type="term" value="P:methylation"/>
    <property type="evidence" value="ECO:0007669"/>
    <property type="project" value="UniProtKB-KW"/>
</dbReference>
<dbReference type="InterPro" id="IPR000780">
    <property type="entry name" value="CheR_MeTrfase"/>
</dbReference>
<dbReference type="Gene3D" id="1.10.155.10">
    <property type="entry name" value="Chemotaxis receptor methyltransferase CheR, N-terminal domain"/>
    <property type="match status" value="1"/>
</dbReference>
<evidence type="ECO:0000256" key="4">
    <source>
        <dbReference type="ARBA" id="ARBA00022679"/>
    </source>
</evidence>
<dbReference type="SUPFAM" id="SSF53335">
    <property type="entry name" value="S-adenosyl-L-methionine-dependent methyltransferases"/>
    <property type="match status" value="1"/>
</dbReference>
<keyword evidence="6 7" id="KW-0378">Hydrolase</keyword>
<dbReference type="PANTHER" id="PTHR24422">
    <property type="entry name" value="CHEMOTAXIS PROTEIN METHYLTRANSFERASE"/>
    <property type="match status" value="1"/>
</dbReference>
<keyword evidence="2 7" id="KW-0145">Chemotaxis</keyword>
<dbReference type="InterPro" id="IPR036804">
    <property type="entry name" value="CheR_N_sf"/>
</dbReference>
<dbReference type="Pfam" id="PF01739">
    <property type="entry name" value="CheR"/>
    <property type="match status" value="1"/>
</dbReference>
<comment type="similarity">
    <text evidence="7">Belongs to the CheD family.</text>
</comment>
<keyword evidence="5" id="KW-0949">S-adenosyl-L-methionine</keyword>
<sequence>MESDLFTIDDSSFETLRNLMYRETGVSLSDAKRPLVCSRLARRLKTLKLKDYSAYIDYLKGSDTKQSELQNLVNCLTTNKTDFFRERHHFDFLRDVVFPELQNKARRNSSRKLRIWSSACSQGDEPYSIAMTVMEHLSAYRSWDVQVLASDVNTEVLETAKAGIYPANKVDPLEESWKRKYLLRGKGSQADQIQIRPEVKQLISFRNINLMKAWPMDEEFDVIFCRNVIIYFDRETQTRLLQRLAERLTGDGYLILGHSENSPWLMKYFEPMGNTIFKRRLGNGNRKPRPGSAVSGNSNVRPHAVKETRTIKPVVAKHRQNVVRPQRVAFQQRPLGQHHLIAGQTCVLDSPGLISTILGSCVAVCLYDPDAKIGGMNHFMLPAKSDDSAASARYGVHAMELLITSLMKHGADRRKFQAKAFGGANLLSSVCKMSQVGRRNVEFIREFLELEGFPLVSSKLGGECPLRVLFQPHDGRVFVETLKNSNKLIAHENRFEAKTQLEAGRPNEVVLFTT</sequence>
<dbReference type="SMART" id="SM00138">
    <property type="entry name" value="MeTrc"/>
    <property type="match status" value="1"/>
</dbReference>
<dbReference type="InterPro" id="IPR029063">
    <property type="entry name" value="SAM-dependent_MTases_sf"/>
</dbReference>
<proteinExistence type="inferred from homology"/>
<comment type="caution">
    <text evidence="10">The sequence shown here is derived from an EMBL/GenBank/DDBJ whole genome shotgun (WGS) entry which is preliminary data.</text>
</comment>
<evidence type="ECO:0000259" key="9">
    <source>
        <dbReference type="PROSITE" id="PS50123"/>
    </source>
</evidence>
<feature type="region of interest" description="Disordered" evidence="8">
    <location>
        <begin position="282"/>
        <end position="302"/>
    </location>
</feature>
<organism evidence="10 11">
    <name type="scientific">Blastopirellula marina</name>
    <dbReference type="NCBI Taxonomy" id="124"/>
    <lineage>
        <taxon>Bacteria</taxon>
        <taxon>Pseudomonadati</taxon>
        <taxon>Planctomycetota</taxon>
        <taxon>Planctomycetia</taxon>
        <taxon>Pirellulales</taxon>
        <taxon>Pirellulaceae</taxon>
        <taxon>Blastopirellula</taxon>
    </lineage>
</organism>
<name>A0A2S8G123_9BACT</name>
<comment type="catalytic activity">
    <reaction evidence="7">
        <text>L-glutaminyl-[protein] + H2O = L-glutamyl-[protein] + NH4(+)</text>
        <dbReference type="Rhea" id="RHEA:16441"/>
        <dbReference type="Rhea" id="RHEA-COMP:10207"/>
        <dbReference type="Rhea" id="RHEA-COMP:10208"/>
        <dbReference type="ChEBI" id="CHEBI:15377"/>
        <dbReference type="ChEBI" id="CHEBI:28938"/>
        <dbReference type="ChEBI" id="CHEBI:29973"/>
        <dbReference type="ChEBI" id="CHEBI:30011"/>
        <dbReference type="EC" id="3.5.1.44"/>
    </reaction>
</comment>
<dbReference type="RefSeq" id="WP_105353050.1">
    <property type="nucleotide sequence ID" value="NZ_PUIB01000011.1"/>
</dbReference>
<keyword evidence="4" id="KW-0808">Transferase</keyword>